<evidence type="ECO:0000259" key="2">
    <source>
        <dbReference type="PROSITE" id="PS51708"/>
    </source>
</evidence>
<dbReference type="AlphaFoldDB" id="M7PII6"/>
<feature type="region of interest" description="Disordered" evidence="1">
    <location>
        <begin position="99"/>
        <end position="123"/>
    </location>
</feature>
<dbReference type="STRING" id="1286106.MPL1_03268"/>
<evidence type="ECO:0000313" key="3">
    <source>
        <dbReference type="EMBL" id="EMR13705.1"/>
    </source>
</evidence>
<dbReference type="InterPro" id="IPR007899">
    <property type="entry name" value="CHAD_dom"/>
</dbReference>
<dbReference type="EMBL" id="APHR01000015">
    <property type="protein sequence ID" value="EMR13705.1"/>
    <property type="molecule type" value="Genomic_DNA"/>
</dbReference>
<dbReference type="eggNOG" id="COG5607">
    <property type="taxonomic scope" value="Bacteria"/>
</dbReference>
<dbReference type="InterPro" id="IPR038186">
    <property type="entry name" value="CHAD_dom_sf"/>
</dbReference>
<organism evidence="3 4">
    <name type="scientific">Methylophaga lonarensis MPL</name>
    <dbReference type="NCBI Taxonomy" id="1286106"/>
    <lineage>
        <taxon>Bacteria</taxon>
        <taxon>Pseudomonadati</taxon>
        <taxon>Pseudomonadota</taxon>
        <taxon>Gammaproteobacteria</taxon>
        <taxon>Thiotrichales</taxon>
        <taxon>Piscirickettsiaceae</taxon>
        <taxon>Methylophaga</taxon>
    </lineage>
</organism>
<dbReference type="PANTHER" id="PTHR39339">
    <property type="entry name" value="SLR1444 PROTEIN"/>
    <property type="match status" value="1"/>
</dbReference>
<dbReference type="RefSeq" id="WP_009725686.1">
    <property type="nucleotide sequence ID" value="NZ_APHR01000015.1"/>
</dbReference>
<evidence type="ECO:0000313" key="4">
    <source>
        <dbReference type="Proteomes" id="UP000012019"/>
    </source>
</evidence>
<reference evidence="3 4" key="1">
    <citation type="journal article" date="2013" name="Genome Announc.">
        <title>Draft Genome Sequence of Methylophaga lonarensis MPLT, a Haloalkaliphilic (Non-Methane-Utilizing) Methylotroph.</title>
        <authorList>
            <person name="Shetty S.A."/>
            <person name="Marathe N.P."/>
            <person name="Munot H."/>
            <person name="Antony C.P."/>
            <person name="Dhotre D.P."/>
            <person name="Murrell J.C."/>
            <person name="Shouche Y.S."/>
        </authorList>
    </citation>
    <scope>NUCLEOTIDE SEQUENCE [LARGE SCALE GENOMIC DNA]</scope>
    <source>
        <strain evidence="3 4">MPL</strain>
    </source>
</reference>
<feature type="domain" description="CHAD" evidence="2">
    <location>
        <begin position="8"/>
        <end position="274"/>
    </location>
</feature>
<evidence type="ECO:0000256" key="1">
    <source>
        <dbReference type="SAM" id="MobiDB-lite"/>
    </source>
</evidence>
<comment type="caution">
    <text evidence="3">The sequence shown here is derived from an EMBL/GenBank/DDBJ whole genome shotgun (WGS) entry which is preliminary data.</text>
</comment>
<dbReference type="SMART" id="SM00880">
    <property type="entry name" value="CHAD"/>
    <property type="match status" value="1"/>
</dbReference>
<proteinExistence type="predicted"/>
<dbReference type="OrthoDB" id="3034217at2"/>
<protein>
    <submittedName>
        <fullName evidence="3">CHAD domain containing protein</fullName>
    </submittedName>
</protein>
<sequence>MVANKTSPSEITGQFAQFLQQQIDTQRYWRKPAMRGTDPQALHQVRVSLRQMRTIVSLFEPLLKSKWQQQTLKRLRRMSRKLDAARDWDVYLEQHADRNDQPNKALKRQRQKAQRQAKKALNSRKWRSWLKSMHKQLRQGDGHRYFKQSLPLPSVNQFMKTLLEQRWAKVQKLMTAQVIADDHKLHRLRIRCKQLRYATDFFTDHLPKRQNEIFVEQLKQLQQCLGDIHDAYIQQHLQQGLLSEAEQVNRQQQLISRSQQLKQQLPEMFAGLESTAGHWRSESEPHFV</sequence>
<feature type="compositionally biased region" description="Basic residues" evidence="1">
    <location>
        <begin position="105"/>
        <end position="123"/>
    </location>
</feature>
<dbReference type="Pfam" id="PF05235">
    <property type="entry name" value="CHAD"/>
    <property type="match status" value="1"/>
</dbReference>
<keyword evidence="4" id="KW-1185">Reference proteome</keyword>
<name>M7PII6_9GAMM</name>
<dbReference type="PATRIC" id="fig|1286106.3.peg.651"/>
<gene>
    <name evidence="3" type="ORF">MPL1_03268</name>
</gene>
<dbReference type="PANTHER" id="PTHR39339:SF1">
    <property type="entry name" value="CHAD DOMAIN-CONTAINING PROTEIN"/>
    <property type="match status" value="1"/>
</dbReference>
<dbReference type="Gene3D" id="1.40.20.10">
    <property type="entry name" value="CHAD domain"/>
    <property type="match status" value="1"/>
</dbReference>
<dbReference type="PROSITE" id="PS51708">
    <property type="entry name" value="CHAD"/>
    <property type="match status" value="1"/>
</dbReference>
<dbReference type="Proteomes" id="UP000012019">
    <property type="component" value="Unassembled WGS sequence"/>
</dbReference>
<accession>M7PII6</accession>